<gene>
    <name evidence="2" type="ORF">C1H84_06615</name>
</gene>
<dbReference type="GO" id="GO:0006508">
    <property type="term" value="P:proteolysis"/>
    <property type="evidence" value="ECO:0007669"/>
    <property type="project" value="InterPro"/>
</dbReference>
<dbReference type="SUPFAM" id="SSF82171">
    <property type="entry name" value="DPP6 N-terminal domain-like"/>
    <property type="match status" value="1"/>
</dbReference>
<organism evidence="2 3">
    <name type="scientific">Glutamicibacter soli</name>
    <dbReference type="NCBI Taxonomy" id="453836"/>
    <lineage>
        <taxon>Bacteria</taxon>
        <taxon>Bacillati</taxon>
        <taxon>Actinomycetota</taxon>
        <taxon>Actinomycetes</taxon>
        <taxon>Micrococcales</taxon>
        <taxon>Micrococcaceae</taxon>
        <taxon>Glutamicibacter</taxon>
    </lineage>
</organism>
<dbReference type="AlphaFoldDB" id="A0A365YHN1"/>
<dbReference type="Pfam" id="PF00326">
    <property type="entry name" value="Peptidase_S9"/>
    <property type="match status" value="1"/>
</dbReference>
<dbReference type="InterPro" id="IPR001375">
    <property type="entry name" value="Peptidase_S9_cat"/>
</dbReference>
<feature type="domain" description="Peptidase S9 prolyl oligopeptidase catalytic" evidence="1">
    <location>
        <begin position="435"/>
        <end position="640"/>
    </location>
</feature>
<evidence type="ECO:0000313" key="2">
    <source>
        <dbReference type="EMBL" id="RBM01524.1"/>
    </source>
</evidence>
<protein>
    <submittedName>
        <fullName evidence="2">S9 family peptidase</fullName>
    </submittedName>
</protein>
<dbReference type="PANTHER" id="PTHR43056">
    <property type="entry name" value="PEPTIDASE S9 PROLYL OLIGOPEPTIDASE"/>
    <property type="match status" value="1"/>
</dbReference>
<evidence type="ECO:0000313" key="3">
    <source>
        <dbReference type="Proteomes" id="UP000252167"/>
    </source>
</evidence>
<keyword evidence="3" id="KW-1185">Reference proteome</keyword>
<dbReference type="PANTHER" id="PTHR43056:SF5">
    <property type="entry name" value="PEPTIDASE S9 PROLYL OLIGOPEPTIDASE CATALYTIC DOMAIN-CONTAINING PROTEIN"/>
    <property type="match status" value="1"/>
</dbReference>
<dbReference type="Gene3D" id="3.40.50.1820">
    <property type="entry name" value="alpha/beta hydrolase"/>
    <property type="match status" value="1"/>
</dbReference>
<reference evidence="2 3" key="1">
    <citation type="submission" date="2018-01" db="EMBL/GenBank/DDBJ databases">
        <title>Glutamicibacter soli strain NHPC-3 Whole genome sequence and assembly.</title>
        <authorList>
            <person name="Choudhury P."/>
            <person name="Gupta D."/>
            <person name="Sengupta K."/>
            <person name="Jawed A."/>
            <person name="Sultana N."/>
            <person name="Saha P."/>
        </authorList>
    </citation>
    <scope>NUCLEOTIDE SEQUENCE [LARGE SCALE GENOMIC DNA]</scope>
    <source>
        <strain evidence="2 3">NHPC-3</strain>
    </source>
</reference>
<name>A0A365YHN1_9MICC</name>
<evidence type="ECO:0000259" key="1">
    <source>
        <dbReference type="Pfam" id="PF00326"/>
    </source>
</evidence>
<dbReference type="InterPro" id="IPR029058">
    <property type="entry name" value="AB_hydrolase_fold"/>
</dbReference>
<dbReference type="RefSeq" id="WP_113606927.1">
    <property type="nucleotide sequence ID" value="NZ_POAF01000003.1"/>
</dbReference>
<dbReference type="SUPFAM" id="SSF53474">
    <property type="entry name" value="alpha/beta-Hydrolases"/>
    <property type="match status" value="1"/>
</dbReference>
<dbReference type="GO" id="GO:0008236">
    <property type="term" value="F:serine-type peptidase activity"/>
    <property type="evidence" value="ECO:0007669"/>
    <property type="project" value="InterPro"/>
</dbReference>
<dbReference type="EMBL" id="POAF01000003">
    <property type="protein sequence ID" value="RBM01524.1"/>
    <property type="molecule type" value="Genomic_DNA"/>
</dbReference>
<dbReference type="Proteomes" id="UP000252167">
    <property type="component" value="Unassembled WGS sequence"/>
</dbReference>
<sequence length="651" mass="70493">MPSKLPYGSWPSTISANDVAAGTKPLGGACFHGQNVIVQEGRPAEGGRITLVSYPLDQPGEPIELISKPYNVRSRVHEYGGASWKLVTGRLQDAIVFTNFADQRVYLQQLGQVTPIALTPDSMSGGNPQLRFAEFIDGPNRSVLAIMEDLRSEPVRHIVQIPLDGSAAQDATRIRVLTAPARFVAAPRLSPSGKMLTWISWEHPNMPWDGTQLHLAEVAGNGQLEDTVIAGAQDISIMQPEWVDEDRIAYVSDESGWWNPYIHQVSSARATRLVDRAAEFAGPLWQVGSAWYVLEDQRTLLCSYGTGTTKLARVHALTGGLEDLPLPFTRVRPLQVRDGWLLAGTSSMTQGEQITLVNLDTLEHRAVAGSIARLPDPAMLPQVEEFECTNVAGQSVHALLYRPRQDGLTGLDGELPPYVTFVHGGPTAQAAATLNATIAYYTSRGIGVVDVNYGGSTGYGRDYRNRLRGQWGVVDVADTVSVIKALVARGIADPARMGIEGGSAGGWTVLSALTNSEVFRAGISRYGVSDLVALVQDTHDFESQYMFSLVGPYPEAAELYEKRAPINHVSKISCPVLLLQGDEDLVVPPSQSQVVADALAARGIPHAYILFPGEQHGFRQSENIVSALESSLAFYAQIFGFETDAPAIELS</sequence>
<proteinExistence type="predicted"/>
<accession>A0A365YHN1</accession>
<comment type="caution">
    <text evidence="2">The sequence shown here is derived from an EMBL/GenBank/DDBJ whole genome shotgun (WGS) entry which is preliminary data.</text>
</comment>
<dbReference type="InterPro" id="IPR050585">
    <property type="entry name" value="Xaa-Pro_dipeptidyl-ppase/CocE"/>
</dbReference>